<evidence type="ECO:0000313" key="1">
    <source>
        <dbReference type="EMBL" id="KAK8835188.1"/>
    </source>
</evidence>
<comment type="caution">
    <text evidence="2">The sequence shown here is derived from an EMBL/GenBank/DDBJ whole genome shotgun (WGS) entry which is preliminary data.</text>
</comment>
<reference evidence="2 3" key="1">
    <citation type="submission" date="2024-04" db="EMBL/GenBank/DDBJ databases">
        <title>Tritrichomonas musculus Genome.</title>
        <authorList>
            <person name="Alves-Ferreira E."/>
            <person name="Grigg M."/>
            <person name="Lorenzi H."/>
            <person name="Galac M."/>
        </authorList>
    </citation>
    <scope>NUCLEOTIDE SEQUENCE [LARGE SCALE GENOMIC DNA]</scope>
    <source>
        <strain evidence="2 3">EAF2021</strain>
    </source>
</reference>
<evidence type="ECO:0000313" key="3">
    <source>
        <dbReference type="Proteomes" id="UP001470230"/>
    </source>
</evidence>
<keyword evidence="3" id="KW-1185">Reference proteome</keyword>
<gene>
    <name evidence="2" type="ORF">M9Y10_017115</name>
    <name evidence="1" type="ORF">M9Y10_017289</name>
</gene>
<organism evidence="2 3">
    <name type="scientific">Tritrichomonas musculus</name>
    <dbReference type="NCBI Taxonomy" id="1915356"/>
    <lineage>
        <taxon>Eukaryota</taxon>
        <taxon>Metamonada</taxon>
        <taxon>Parabasalia</taxon>
        <taxon>Tritrichomonadida</taxon>
        <taxon>Tritrichomonadidae</taxon>
        <taxon>Tritrichomonas</taxon>
    </lineage>
</organism>
<dbReference type="EMBL" id="JAPFFF010000022">
    <property type="protein sequence ID" value="KAK8853554.1"/>
    <property type="molecule type" value="Genomic_DNA"/>
</dbReference>
<accession>A0ABR2HV56</accession>
<name>A0ABR2HV56_9EUKA</name>
<dbReference type="Proteomes" id="UP001470230">
    <property type="component" value="Unassembled WGS sequence"/>
</dbReference>
<sequence length="158" mass="18009">MQQLPIAIGIYEPEGITLDFGGTSFIPFHEGAHLIGNVPYTDYKFDIIYQTQETEERHGTIAHKYKIGNSCYLYWEEATGVLYDYFGTYGVIITLAETEVEMEVLDQIALKTDLEAYQLKLNTTITHYCPIELSLNKIEDFIIGAPVYLTGKVYKYNA</sequence>
<evidence type="ECO:0000313" key="2">
    <source>
        <dbReference type="EMBL" id="KAK8853554.1"/>
    </source>
</evidence>
<protein>
    <submittedName>
        <fullName evidence="2">Uncharacterized protein</fullName>
    </submittedName>
</protein>
<proteinExistence type="predicted"/>
<dbReference type="EMBL" id="JAPFFF010000214">
    <property type="protein sequence ID" value="KAK8835188.1"/>
    <property type="molecule type" value="Genomic_DNA"/>
</dbReference>
<feature type="non-terminal residue" evidence="2">
    <location>
        <position position="158"/>
    </location>
</feature>